<protein>
    <submittedName>
        <fullName evidence="1">Uncharacterized protein</fullName>
    </submittedName>
</protein>
<evidence type="ECO:0000313" key="1">
    <source>
        <dbReference type="EMBL" id="KKL86155.1"/>
    </source>
</evidence>
<proteinExistence type="predicted"/>
<comment type="caution">
    <text evidence="1">The sequence shown here is derived from an EMBL/GenBank/DDBJ whole genome shotgun (WGS) entry which is preliminary data.</text>
</comment>
<reference evidence="1" key="1">
    <citation type="journal article" date="2015" name="Nature">
        <title>Complex archaea that bridge the gap between prokaryotes and eukaryotes.</title>
        <authorList>
            <person name="Spang A."/>
            <person name="Saw J.H."/>
            <person name="Jorgensen S.L."/>
            <person name="Zaremba-Niedzwiedzka K."/>
            <person name="Martijn J."/>
            <person name="Lind A.E."/>
            <person name="van Eijk R."/>
            <person name="Schleper C."/>
            <person name="Guy L."/>
            <person name="Ettema T.J."/>
        </authorList>
    </citation>
    <scope>NUCLEOTIDE SEQUENCE</scope>
</reference>
<name>A0A0F9HWR3_9ZZZZ</name>
<gene>
    <name evidence="1" type="ORF">LCGC14_1947570</name>
</gene>
<dbReference type="EMBL" id="LAZR01021194">
    <property type="protein sequence ID" value="KKL86155.1"/>
    <property type="molecule type" value="Genomic_DNA"/>
</dbReference>
<organism evidence="1">
    <name type="scientific">marine sediment metagenome</name>
    <dbReference type="NCBI Taxonomy" id="412755"/>
    <lineage>
        <taxon>unclassified sequences</taxon>
        <taxon>metagenomes</taxon>
        <taxon>ecological metagenomes</taxon>
    </lineage>
</organism>
<accession>A0A0F9HWR3</accession>
<sequence length="62" mass="7256">MMSSDEYPEAYFFFGYPPEMAEEYMAAQCNFIECLCHLGMIWRGQWDEDPESIPLEAEIHGV</sequence>
<dbReference type="AlphaFoldDB" id="A0A0F9HWR3"/>